<name>A0A914BZH1_9BILA</name>
<evidence type="ECO:0000313" key="10">
    <source>
        <dbReference type="WBParaSite" id="ACRNAN_Path_1357.g5322.t1"/>
    </source>
</evidence>
<feature type="transmembrane region" description="Helical" evidence="8">
    <location>
        <begin position="81"/>
        <end position="100"/>
    </location>
</feature>
<evidence type="ECO:0000256" key="7">
    <source>
        <dbReference type="ARBA" id="ARBA00023136"/>
    </source>
</evidence>
<comment type="subcellular location">
    <subcellularLocation>
        <location evidence="1">Endoplasmic reticulum membrane</location>
        <topology evidence="1">Multi-pass membrane protein</topology>
    </subcellularLocation>
</comment>
<evidence type="ECO:0000256" key="4">
    <source>
        <dbReference type="ARBA" id="ARBA00022692"/>
    </source>
</evidence>
<dbReference type="WBParaSite" id="ACRNAN_Path_1357.g5322.t1">
    <property type="protein sequence ID" value="ACRNAN_Path_1357.g5322.t1"/>
    <property type="gene ID" value="ACRNAN_Path_1357.g5322"/>
</dbReference>
<keyword evidence="5" id="KW-0256">Endoplasmic reticulum</keyword>
<reference evidence="10" key="1">
    <citation type="submission" date="2022-11" db="UniProtKB">
        <authorList>
            <consortium name="WormBaseParasite"/>
        </authorList>
    </citation>
    <scope>IDENTIFICATION</scope>
</reference>
<evidence type="ECO:0000256" key="1">
    <source>
        <dbReference type="ARBA" id="ARBA00004477"/>
    </source>
</evidence>
<evidence type="ECO:0000256" key="8">
    <source>
        <dbReference type="SAM" id="Phobius"/>
    </source>
</evidence>
<feature type="transmembrane region" description="Helical" evidence="8">
    <location>
        <begin position="7"/>
        <end position="29"/>
    </location>
</feature>
<evidence type="ECO:0000256" key="2">
    <source>
        <dbReference type="ARBA" id="ARBA00004687"/>
    </source>
</evidence>
<evidence type="ECO:0000256" key="3">
    <source>
        <dbReference type="ARBA" id="ARBA00022502"/>
    </source>
</evidence>
<proteinExistence type="predicted"/>
<evidence type="ECO:0000256" key="5">
    <source>
        <dbReference type="ARBA" id="ARBA00022824"/>
    </source>
</evidence>
<dbReference type="GO" id="GO:0006506">
    <property type="term" value="P:GPI anchor biosynthetic process"/>
    <property type="evidence" value="ECO:0007669"/>
    <property type="project" value="UniProtKB-KW"/>
</dbReference>
<evidence type="ECO:0000256" key="6">
    <source>
        <dbReference type="ARBA" id="ARBA00022989"/>
    </source>
</evidence>
<dbReference type="Proteomes" id="UP000887540">
    <property type="component" value="Unplaced"/>
</dbReference>
<sequence>MGYIKSVFCSIATIPVFYITAVLFGAPLLSNFDDTFVFSAVLALFASFPLFYSTNGDFDQLCDIVLDYNFSSKSQYFAHRCAVGSLAGAWLGAIVIPLDWDRWWQKWPIPCLFGIFIGALLGLLVAQIQLYFGWGKASRFKRHFKII</sequence>
<feature type="transmembrane region" description="Helical" evidence="8">
    <location>
        <begin position="35"/>
        <end position="52"/>
    </location>
</feature>
<comment type="pathway">
    <text evidence="2">Glycolipid biosynthesis; glycosylphosphatidylinositol-anchor biosynthesis.</text>
</comment>
<dbReference type="AlphaFoldDB" id="A0A914BZH1"/>
<dbReference type="GO" id="GO:0005789">
    <property type="term" value="C:endoplasmic reticulum membrane"/>
    <property type="evidence" value="ECO:0007669"/>
    <property type="project" value="UniProtKB-SubCell"/>
</dbReference>
<protein>
    <submittedName>
        <fullName evidence="10">Phosphatidylinositol-glycan biosynthesis class F protein</fullName>
    </submittedName>
</protein>
<evidence type="ECO:0000313" key="9">
    <source>
        <dbReference type="Proteomes" id="UP000887540"/>
    </source>
</evidence>
<organism evidence="9 10">
    <name type="scientific">Acrobeloides nanus</name>
    <dbReference type="NCBI Taxonomy" id="290746"/>
    <lineage>
        <taxon>Eukaryota</taxon>
        <taxon>Metazoa</taxon>
        <taxon>Ecdysozoa</taxon>
        <taxon>Nematoda</taxon>
        <taxon>Chromadorea</taxon>
        <taxon>Rhabditida</taxon>
        <taxon>Tylenchina</taxon>
        <taxon>Cephalobomorpha</taxon>
        <taxon>Cephaloboidea</taxon>
        <taxon>Cephalobidae</taxon>
        <taxon>Acrobeloides</taxon>
    </lineage>
</organism>
<dbReference type="Pfam" id="PF06699">
    <property type="entry name" value="PIG-F"/>
    <property type="match status" value="1"/>
</dbReference>
<keyword evidence="6 8" id="KW-1133">Transmembrane helix</keyword>
<accession>A0A914BZH1</accession>
<feature type="transmembrane region" description="Helical" evidence="8">
    <location>
        <begin position="112"/>
        <end position="134"/>
    </location>
</feature>
<keyword evidence="4 8" id="KW-0812">Transmembrane</keyword>
<keyword evidence="9" id="KW-1185">Reference proteome</keyword>
<keyword evidence="3" id="KW-0337">GPI-anchor biosynthesis</keyword>
<dbReference type="InterPro" id="IPR009580">
    <property type="entry name" value="GPI_biosynthesis_protein_Pig-F"/>
</dbReference>
<keyword evidence="7 8" id="KW-0472">Membrane</keyword>